<dbReference type="Proteomes" id="UP001327560">
    <property type="component" value="Chromosome 2"/>
</dbReference>
<accession>A0AAQ3K095</accession>
<proteinExistence type="inferred from homology"/>
<dbReference type="CDD" id="cd19510">
    <property type="entry name" value="RecA-like_BCS1"/>
    <property type="match status" value="1"/>
</dbReference>
<evidence type="ECO:0000313" key="7">
    <source>
        <dbReference type="EMBL" id="WOK98669.1"/>
    </source>
</evidence>
<dbReference type="Pfam" id="PF00004">
    <property type="entry name" value="AAA"/>
    <property type="match status" value="1"/>
</dbReference>
<evidence type="ECO:0000256" key="4">
    <source>
        <dbReference type="ARBA" id="ARBA00049360"/>
    </source>
</evidence>
<evidence type="ECO:0000259" key="6">
    <source>
        <dbReference type="SMART" id="SM00382"/>
    </source>
</evidence>
<organism evidence="7 8">
    <name type="scientific">Canna indica</name>
    <name type="common">Indian-shot</name>
    <dbReference type="NCBI Taxonomy" id="4628"/>
    <lineage>
        <taxon>Eukaryota</taxon>
        <taxon>Viridiplantae</taxon>
        <taxon>Streptophyta</taxon>
        <taxon>Embryophyta</taxon>
        <taxon>Tracheophyta</taxon>
        <taxon>Spermatophyta</taxon>
        <taxon>Magnoliopsida</taxon>
        <taxon>Liliopsida</taxon>
        <taxon>Zingiberales</taxon>
        <taxon>Cannaceae</taxon>
        <taxon>Canna</taxon>
    </lineage>
</organism>
<dbReference type="InterPro" id="IPR058017">
    <property type="entry name" value="At3g28540-like_C"/>
</dbReference>
<comment type="similarity">
    <text evidence="2">Belongs to the AAA ATPase family. BCS1 subfamily.</text>
</comment>
<dbReference type="InterPro" id="IPR025753">
    <property type="entry name" value="AAA_N_dom"/>
</dbReference>
<sequence>MQRASKFPRLKGKKLAEVGMASADNKMLEKYKKAVTTAASVAASLMLARTLINDLVPYELRDLLFSRLDGLRSRLYSEQTIVIDQAEGHASNLVFDAARTYLSSRMNRSMRRLRVLKLDEHETMAVSMAPDEEMVDVFDGVEFRWRMLCHEVDRSSNSNYYYSSATKSQSSFEISFHQKHKDLAFDSYLPFVLERAKSIKDQERKLQLHMNEGCSWCPIDLRHPSTFDTLAIDQELKSTIMADLERFMNRREYYRRIGKAWKRGYLLYGPPGTGKSSLVAAMANHLKFDIYDLELAEVYGNTTLRQLLVGMSNRSILVVEDIDCAIDLQKRDDAAGSNENPDQEKITLSGLLNFIDGLWSTSGEERIIVLTTNYKDRLDPALLRPGRMDMHIHMSYCGTHAFRVLAENYHAVKEHRLFAEIEGLIGEVEVTPAEVAEELMRSDDADVALQGLLQLLIRKQDH</sequence>
<gene>
    <name evidence="7" type="ORF">Cni_G07381</name>
</gene>
<evidence type="ECO:0000313" key="8">
    <source>
        <dbReference type="Proteomes" id="UP001327560"/>
    </source>
</evidence>
<dbReference type="SUPFAM" id="SSF52540">
    <property type="entry name" value="P-loop containing nucleoside triphosphate hydrolases"/>
    <property type="match status" value="1"/>
</dbReference>
<dbReference type="GO" id="GO:0005524">
    <property type="term" value="F:ATP binding"/>
    <property type="evidence" value="ECO:0007669"/>
    <property type="project" value="UniProtKB-KW"/>
</dbReference>
<keyword evidence="8" id="KW-1185">Reference proteome</keyword>
<dbReference type="AlphaFoldDB" id="A0AAQ3K095"/>
<dbReference type="SMART" id="SM00382">
    <property type="entry name" value="AAA"/>
    <property type="match status" value="1"/>
</dbReference>
<evidence type="ECO:0000256" key="5">
    <source>
        <dbReference type="RuleBase" id="RU003651"/>
    </source>
</evidence>
<dbReference type="PROSITE" id="PS00674">
    <property type="entry name" value="AAA"/>
    <property type="match status" value="1"/>
</dbReference>
<dbReference type="InterPro" id="IPR050747">
    <property type="entry name" value="Mitochondrial_chaperone_BCS1"/>
</dbReference>
<name>A0AAQ3K095_9LILI</name>
<dbReference type="Gene3D" id="3.40.50.300">
    <property type="entry name" value="P-loop containing nucleotide triphosphate hydrolases"/>
    <property type="match status" value="1"/>
</dbReference>
<protein>
    <recommendedName>
        <fullName evidence="6">AAA+ ATPase domain-containing protein</fullName>
    </recommendedName>
</protein>
<evidence type="ECO:0000256" key="3">
    <source>
        <dbReference type="ARBA" id="ARBA00022842"/>
    </source>
</evidence>
<dbReference type="PANTHER" id="PTHR23070">
    <property type="entry name" value="BCS1 AAA-TYPE ATPASE"/>
    <property type="match status" value="1"/>
</dbReference>
<dbReference type="InterPro" id="IPR003959">
    <property type="entry name" value="ATPase_AAA_core"/>
</dbReference>
<reference evidence="7 8" key="1">
    <citation type="submission" date="2023-10" db="EMBL/GenBank/DDBJ databases">
        <title>Chromosome-scale genome assembly provides insights into flower coloration mechanisms of Canna indica.</title>
        <authorList>
            <person name="Li C."/>
        </authorList>
    </citation>
    <scope>NUCLEOTIDE SEQUENCE [LARGE SCALE GENOMIC DNA]</scope>
    <source>
        <tissue evidence="7">Flower</tissue>
    </source>
</reference>
<comment type="cofactor">
    <cofactor evidence="1">
        <name>Mg(2+)</name>
        <dbReference type="ChEBI" id="CHEBI:18420"/>
    </cofactor>
</comment>
<keyword evidence="3" id="KW-0460">Magnesium</keyword>
<dbReference type="EMBL" id="CP136891">
    <property type="protein sequence ID" value="WOK98669.1"/>
    <property type="molecule type" value="Genomic_DNA"/>
</dbReference>
<keyword evidence="5" id="KW-0547">Nucleotide-binding</keyword>
<dbReference type="InterPro" id="IPR003960">
    <property type="entry name" value="ATPase_AAA_CS"/>
</dbReference>
<dbReference type="InterPro" id="IPR003593">
    <property type="entry name" value="AAA+_ATPase"/>
</dbReference>
<evidence type="ECO:0000256" key="1">
    <source>
        <dbReference type="ARBA" id="ARBA00001946"/>
    </source>
</evidence>
<keyword evidence="5" id="KW-0067">ATP-binding</keyword>
<feature type="domain" description="AAA+ ATPase" evidence="6">
    <location>
        <begin position="261"/>
        <end position="398"/>
    </location>
</feature>
<dbReference type="GO" id="GO:0006950">
    <property type="term" value="P:response to stress"/>
    <property type="evidence" value="ECO:0007669"/>
    <property type="project" value="UniProtKB-ARBA"/>
</dbReference>
<dbReference type="Gene3D" id="6.10.280.40">
    <property type="match status" value="1"/>
</dbReference>
<dbReference type="Pfam" id="PF25568">
    <property type="entry name" value="AAA_lid_At3g28540"/>
    <property type="match status" value="1"/>
</dbReference>
<dbReference type="GO" id="GO:0016887">
    <property type="term" value="F:ATP hydrolysis activity"/>
    <property type="evidence" value="ECO:0007669"/>
    <property type="project" value="InterPro"/>
</dbReference>
<dbReference type="Pfam" id="PF14363">
    <property type="entry name" value="AAA_assoc"/>
    <property type="match status" value="1"/>
</dbReference>
<comment type="catalytic activity">
    <reaction evidence="4">
        <text>ATP + H2O = ADP + phosphate + H(+)</text>
        <dbReference type="Rhea" id="RHEA:13065"/>
        <dbReference type="ChEBI" id="CHEBI:15377"/>
        <dbReference type="ChEBI" id="CHEBI:15378"/>
        <dbReference type="ChEBI" id="CHEBI:30616"/>
        <dbReference type="ChEBI" id="CHEBI:43474"/>
        <dbReference type="ChEBI" id="CHEBI:456216"/>
    </reaction>
</comment>
<dbReference type="InterPro" id="IPR027417">
    <property type="entry name" value="P-loop_NTPase"/>
</dbReference>
<evidence type="ECO:0000256" key="2">
    <source>
        <dbReference type="ARBA" id="ARBA00007448"/>
    </source>
</evidence>